<evidence type="ECO:0000313" key="2">
    <source>
        <dbReference type="EMBL" id="GBO25785.1"/>
    </source>
</evidence>
<evidence type="ECO:0000313" key="3">
    <source>
        <dbReference type="Proteomes" id="UP000499080"/>
    </source>
</evidence>
<name>A0A4Y2VKI9_ARAVE</name>
<dbReference type="Proteomes" id="UP000499080">
    <property type="component" value="Unassembled WGS sequence"/>
</dbReference>
<proteinExistence type="predicted"/>
<sequence>KDGAPIDLEKEEKEPTPTRKGVRPIAKRWGI</sequence>
<dbReference type="EMBL" id="BGPR01048778">
    <property type="protein sequence ID" value="GBO25785.1"/>
    <property type="molecule type" value="Genomic_DNA"/>
</dbReference>
<feature type="non-terminal residue" evidence="2">
    <location>
        <position position="1"/>
    </location>
</feature>
<feature type="compositionally biased region" description="Basic and acidic residues" evidence="1">
    <location>
        <begin position="1"/>
        <end position="17"/>
    </location>
</feature>
<evidence type="ECO:0000256" key="1">
    <source>
        <dbReference type="SAM" id="MobiDB-lite"/>
    </source>
</evidence>
<feature type="region of interest" description="Disordered" evidence="1">
    <location>
        <begin position="1"/>
        <end position="31"/>
    </location>
</feature>
<dbReference type="AlphaFoldDB" id="A0A4Y2VKI9"/>
<keyword evidence="3" id="KW-1185">Reference proteome</keyword>
<gene>
    <name evidence="2" type="ORF">AVEN_84702_1</name>
</gene>
<reference evidence="2 3" key="1">
    <citation type="journal article" date="2019" name="Sci. Rep.">
        <title>Orb-weaving spider Araneus ventricosus genome elucidates the spidroin gene catalogue.</title>
        <authorList>
            <person name="Kono N."/>
            <person name="Nakamura H."/>
            <person name="Ohtoshi R."/>
            <person name="Moran D.A.P."/>
            <person name="Shinohara A."/>
            <person name="Yoshida Y."/>
            <person name="Fujiwara M."/>
            <person name="Mori M."/>
            <person name="Tomita M."/>
            <person name="Arakawa K."/>
        </authorList>
    </citation>
    <scope>NUCLEOTIDE SEQUENCE [LARGE SCALE GENOMIC DNA]</scope>
</reference>
<accession>A0A4Y2VKI9</accession>
<comment type="caution">
    <text evidence="2">The sequence shown here is derived from an EMBL/GenBank/DDBJ whole genome shotgun (WGS) entry which is preliminary data.</text>
</comment>
<organism evidence="2 3">
    <name type="scientific">Araneus ventricosus</name>
    <name type="common">Orbweaver spider</name>
    <name type="synonym">Epeira ventricosa</name>
    <dbReference type="NCBI Taxonomy" id="182803"/>
    <lineage>
        <taxon>Eukaryota</taxon>
        <taxon>Metazoa</taxon>
        <taxon>Ecdysozoa</taxon>
        <taxon>Arthropoda</taxon>
        <taxon>Chelicerata</taxon>
        <taxon>Arachnida</taxon>
        <taxon>Araneae</taxon>
        <taxon>Araneomorphae</taxon>
        <taxon>Entelegynae</taxon>
        <taxon>Araneoidea</taxon>
        <taxon>Araneidae</taxon>
        <taxon>Araneus</taxon>
    </lineage>
</organism>
<feature type="compositionally biased region" description="Basic residues" evidence="1">
    <location>
        <begin position="20"/>
        <end position="31"/>
    </location>
</feature>
<protein>
    <submittedName>
        <fullName evidence="2">Uncharacterized protein</fullName>
    </submittedName>
</protein>